<dbReference type="GO" id="GO:0005743">
    <property type="term" value="C:mitochondrial inner membrane"/>
    <property type="evidence" value="ECO:0007669"/>
    <property type="project" value="TreeGrafter"/>
</dbReference>
<accession>A0A6A0H9V8</accession>
<evidence type="ECO:0000256" key="3">
    <source>
        <dbReference type="ARBA" id="ARBA00023065"/>
    </source>
</evidence>
<reference evidence="4" key="2">
    <citation type="journal article" date="2018" name="Environ. Sci. Technol.">
        <title>The Toxicogenome of Hyalella azteca: A Model for Sediment Ecotoxicology and Evolutionary Toxicology.</title>
        <authorList>
            <person name="Poynton H.C."/>
            <person name="Hasenbein S."/>
            <person name="Benoit J.B."/>
            <person name="Sepulveda M.S."/>
            <person name="Poelchau M.F."/>
            <person name="Hughes D.S.T."/>
            <person name="Murali S.C."/>
            <person name="Chen S."/>
            <person name="Glastad K.M."/>
            <person name="Goodisman M.A.D."/>
            <person name="Werren J.H."/>
            <person name="Vineis J.H."/>
            <person name="Bowen J.L."/>
            <person name="Friedrich M."/>
            <person name="Jones J."/>
            <person name="Robertson H.M."/>
            <person name="Feyereisen R."/>
            <person name="Mechler-Hickson A."/>
            <person name="Mathers N."/>
            <person name="Lee C.E."/>
            <person name="Colbourne J.K."/>
            <person name="Biales A."/>
            <person name="Johnston J.S."/>
            <person name="Wellborn G.A."/>
            <person name="Rosendale A.J."/>
            <person name="Cridge A.G."/>
            <person name="Munoz-Torres M.C."/>
            <person name="Bain P.A."/>
            <person name="Manny A.R."/>
            <person name="Major K.M."/>
            <person name="Lambert F.N."/>
            <person name="Vulpe C.D."/>
            <person name="Tuck P."/>
            <person name="Blalock B.J."/>
            <person name="Lin Y.Y."/>
            <person name="Smith M.E."/>
            <person name="Ochoa-Acuna H."/>
            <person name="Chen M.M."/>
            <person name="Childers C.P."/>
            <person name="Qu J."/>
            <person name="Dugan S."/>
            <person name="Lee S.L."/>
            <person name="Chao H."/>
            <person name="Dinh H."/>
            <person name="Han Y."/>
            <person name="Doddapaneni H."/>
            <person name="Worley K.C."/>
            <person name="Muzny D.M."/>
            <person name="Gibbs R.A."/>
            <person name="Richards S."/>
        </authorList>
    </citation>
    <scope>NUCLEOTIDE SEQUENCE</scope>
    <source>
        <strain evidence="4">HAZT.00-mixed</strain>
        <tissue evidence="4">Whole organism</tissue>
    </source>
</reference>
<proteinExistence type="inferred from homology"/>
<dbReference type="EMBL" id="JQDR03003925">
    <property type="protein sequence ID" value="KAA0202279.1"/>
    <property type="molecule type" value="Genomic_DNA"/>
</dbReference>
<evidence type="ECO:0000313" key="4">
    <source>
        <dbReference type="EMBL" id="KAA0202279.1"/>
    </source>
</evidence>
<comment type="caution">
    <text evidence="4">The sequence shown here is derived from an EMBL/GenBank/DDBJ whole genome shotgun (WGS) entry which is preliminary data.</text>
</comment>
<dbReference type="AlphaFoldDB" id="A0A6A0H9V8"/>
<sequence>MLCALDAESERVVQAALERCSVGRTVIVIAHRLSTIQAADTIAVLSRGRLVEVGTHESLKKLGGYYAQLIRHQQKT</sequence>
<reference evidence="4" key="3">
    <citation type="submission" date="2019-06" db="EMBL/GenBank/DDBJ databases">
        <authorList>
            <person name="Poynton C."/>
            <person name="Hasenbein S."/>
            <person name="Benoit J.B."/>
            <person name="Sepulveda M.S."/>
            <person name="Poelchau M.F."/>
            <person name="Murali S.C."/>
            <person name="Chen S."/>
            <person name="Glastad K.M."/>
            <person name="Werren J.H."/>
            <person name="Vineis J.H."/>
            <person name="Bowen J.L."/>
            <person name="Friedrich M."/>
            <person name="Jones J."/>
            <person name="Robertson H.M."/>
            <person name="Feyereisen R."/>
            <person name="Mechler-Hickson A."/>
            <person name="Mathers N."/>
            <person name="Lee C.E."/>
            <person name="Colbourne J.K."/>
            <person name="Biales A."/>
            <person name="Johnston J.S."/>
            <person name="Wellborn G.A."/>
            <person name="Rosendale A.J."/>
            <person name="Cridge A.G."/>
            <person name="Munoz-Torres M.C."/>
            <person name="Bain P.A."/>
            <person name="Manny A.R."/>
            <person name="Major K.M."/>
            <person name="Lambert F.N."/>
            <person name="Vulpe C.D."/>
            <person name="Tuck P."/>
            <person name="Blalock B.J."/>
            <person name="Lin Y.-Y."/>
            <person name="Smith M.E."/>
            <person name="Ochoa-Acuna H."/>
            <person name="Chen M.-J.M."/>
            <person name="Childers C.P."/>
            <person name="Qu J."/>
            <person name="Dugan S."/>
            <person name="Lee S.L."/>
            <person name="Chao H."/>
            <person name="Dinh H."/>
            <person name="Han Y."/>
            <person name="Doddapaneni H."/>
            <person name="Worley K.C."/>
            <person name="Muzny D.M."/>
            <person name="Gibbs R.A."/>
            <person name="Richards S."/>
        </authorList>
    </citation>
    <scope>NUCLEOTIDE SEQUENCE</scope>
    <source>
        <strain evidence="4">HAZT.00-mixed</strain>
        <tissue evidence="4">Whole organism</tissue>
    </source>
</reference>
<gene>
    <name evidence="4" type="ORF">HAZT_HAZT011101</name>
</gene>
<dbReference type="PANTHER" id="PTHR43394">
    <property type="entry name" value="ATP-DEPENDENT PERMEASE MDL1, MITOCHONDRIAL"/>
    <property type="match status" value="1"/>
</dbReference>
<evidence type="ECO:0000256" key="1">
    <source>
        <dbReference type="ARBA" id="ARBA00007577"/>
    </source>
</evidence>
<evidence type="ECO:0000256" key="2">
    <source>
        <dbReference type="ARBA" id="ARBA00022448"/>
    </source>
</evidence>
<dbReference type="GO" id="GO:0015421">
    <property type="term" value="F:ABC-type oligopeptide transporter activity"/>
    <property type="evidence" value="ECO:0007669"/>
    <property type="project" value="TreeGrafter"/>
</dbReference>
<name>A0A6A0H9V8_HYAAZ</name>
<reference evidence="4" key="1">
    <citation type="submission" date="2014-08" db="EMBL/GenBank/DDBJ databases">
        <authorList>
            <person name="Murali S."/>
            <person name="Richards S."/>
            <person name="Bandaranaike D."/>
            <person name="Bellair M."/>
            <person name="Blankenburg K."/>
            <person name="Chao H."/>
            <person name="Dinh H."/>
            <person name="Doddapaneni H."/>
            <person name="Dugan-Rocha S."/>
            <person name="Elkadiri S."/>
            <person name="Gnanaolivu R."/>
            <person name="Hughes D."/>
            <person name="Lee S."/>
            <person name="Li M."/>
            <person name="Ming W."/>
            <person name="Munidasa M."/>
            <person name="Muniz J."/>
            <person name="Nguyen L."/>
            <person name="Osuji N."/>
            <person name="Pu L.-L."/>
            <person name="Puazo M."/>
            <person name="Skinner E."/>
            <person name="Qu C."/>
            <person name="Quiroz J."/>
            <person name="Raj R."/>
            <person name="Weissenberger G."/>
            <person name="Xin Y."/>
            <person name="Zou X."/>
            <person name="Han Y."/>
            <person name="Worley K."/>
            <person name="Muzny D."/>
            <person name="Gibbs R."/>
        </authorList>
    </citation>
    <scope>NUCLEOTIDE SEQUENCE</scope>
    <source>
        <strain evidence="4">HAZT.00-mixed</strain>
        <tissue evidence="4">Whole organism</tissue>
    </source>
</reference>
<dbReference type="SUPFAM" id="SSF52540">
    <property type="entry name" value="P-loop containing nucleoside triphosphate hydrolases"/>
    <property type="match status" value="1"/>
</dbReference>
<organism evidence="4">
    <name type="scientific">Hyalella azteca</name>
    <name type="common">Amphipod</name>
    <dbReference type="NCBI Taxonomy" id="294128"/>
    <lineage>
        <taxon>Eukaryota</taxon>
        <taxon>Metazoa</taxon>
        <taxon>Ecdysozoa</taxon>
        <taxon>Arthropoda</taxon>
        <taxon>Crustacea</taxon>
        <taxon>Multicrustacea</taxon>
        <taxon>Malacostraca</taxon>
        <taxon>Eumalacostraca</taxon>
        <taxon>Peracarida</taxon>
        <taxon>Amphipoda</taxon>
        <taxon>Senticaudata</taxon>
        <taxon>Talitrida</taxon>
        <taxon>Talitroidea</taxon>
        <taxon>Hyalellidae</taxon>
        <taxon>Hyalella</taxon>
    </lineage>
</organism>
<dbReference type="InterPro" id="IPR039421">
    <property type="entry name" value="Type_1_exporter"/>
</dbReference>
<comment type="similarity">
    <text evidence="1">Belongs to the ABC transporter superfamily. ABCB family. Multidrug resistance exporter (TC 3.A.1.201) subfamily.</text>
</comment>
<evidence type="ECO:0008006" key="5">
    <source>
        <dbReference type="Google" id="ProtNLM"/>
    </source>
</evidence>
<dbReference type="GO" id="GO:0006811">
    <property type="term" value="P:monoatomic ion transport"/>
    <property type="evidence" value="ECO:0007669"/>
    <property type="project" value="UniProtKB-KW"/>
</dbReference>
<keyword evidence="2" id="KW-0813">Transport</keyword>
<protein>
    <recommendedName>
        <fullName evidence="5">ABC transporter domain-containing protein</fullName>
    </recommendedName>
</protein>
<dbReference type="GO" id="GO:0090374">
    <property type="term" value="P:oligopeptide export from mitochondrion"/>
    <property type="evidence" value="ECO:0007669"/>
    <property type="project" value="TreeGrafter"/>
</dbReference>
<dbReference type="InterPro" id="IPR027417">
    <property type="entry name" value="P-loop_NTPase"/>
</dbReference>
<dbReference type="OrthoDB" id="6500128at2759"/>
<dbReference type="Gene3D" id="3.40.50.300">
    <property type="entry name" value="P-loop containing nucleotide triphosphate hydrolases"/>
    <property type="match status" value="1"/>
</dbReference>
<dbReference type="PANTHER" id="PTHR43394:SF17">
    <property type="entry name" value="MITOCHONDRIAL POTASSIUM CHANNEL ATP-BINDING SUBUNIT"/>
    <property type="match status" value="1"/>
</dbReference>
<keyword evidence="3" id="KW-0406">Ion transport</keyword>
<dbReference type="Proteomes" id="UP000711488">
    <property type="component" value="Unassembled WGS sequence"/>
</dbReference>